<accession>A0AC35FJ71</accession>
<dbReference type="WBParaSite" id="PS1159_v2.g181.t1">
    <property type="protein sequence ID" value="PS1159_v2.g181.t1"/>
    <property type="gene ID" value="PS1159_v2.g181"/>
</dbReference>
<reference evidence="2" key="1">
    <citation type="submission" date="2022-11" db="UniProtKB">
        <authorList>
            <consortium name="WormBaseParasite"/>
        </authorList>
    </citation>
    <scope>IDENTIFICATION</scope>
</reference>
<evidence type="ECO:0000313" key="2">
    <source>
        <dbReference type="WBParaSite" id="PS1159_v2.g181.t1"/>
    </source>
</evidence>
<protein>
    <submittedName>
        <fullName evidence="2">Retrotransposon gag domain-containing protein</fullName>
    </submittedName>
</protein>
<dbReference type="Proteomes" id="UP000887580">
    <property type="component" value="Unplaced"/>
</dbReference>
<name>A0AC35FJ71_9BILA</name>
<proteinExistence type="predicted"/>
<sequence length="110" mass="12672">PQAYDGQVRFDVWELQLELYMTAKSITEDADKKVALLQHIGLPMLQKLIDWANPKKLSGAETTYTDLIAMLKKHCAPATNIFAQRVRLFNEKQQQGQSVQEYFSHMAQLF</sequence>
<organism evidence="1 2">
    <name type="scientific">Panagrolaimus sp. PS1159</name>
    <dbReference type="NCBI Taxonomy" id="55785"/>
    <lineage>
        <taxon>Eukaryota</taxon>
        <taxon>Metazoa</taxon>
        <taxon>Ecdysozoa</taxon>
        <taxon>Nematoda</taxon>
        <taxon>Chromadorea</taxon>
        <taxon>Rhabditida</taxon>
        <taxon>Tylenchina</taxon>
        <taxon>Panagrolaimomorpha</taxon>
        <taxon>Panagrolaimoidea</taxon>
        <taxon>Panagrolaimidae</taxon>
        <taxon>Panagrolaimus</taxon>
    </lineage>
</organism>
<evidence type="ECO:0000313" key="1">
    <source>
        <dbReference type="Proteomes" id="UP000887580"/>
    </source>
</evidence>